<organism evidence="2 3">
    <name type="scientific">Fibrivirga algicola</name>
    <dbReference type="NCBI Taxonomy" id="2950420"/>
    <lineage>
        <taxon>Bacteria</taxon>
        <taxon>Pseudomonadati</taxon>
        <taxon>Bacteroidota</taxon>
        <taxon>Cytophagia</taxon>
        <taxon>Cytophagales</taxon>
        <taxon>Spirosomataceae</taxon>
        <taxon>Fibrivirga</taxon>
    </lineage>
</organism>
<feature type="signal peptide" evidence="1">
    <location>
        <begin position="1"/>
        <end position="24"/>
    </location>
</feature>
<keyword evidence="1" id="KW-0732">Signal</keyword>
<evidence type="ECO:0000313" key="3">
    <source>
        <dbReference type="Proteomes" id="UP000606008"/>
    </source>
</evidence>
<protein>
    <submittedName>
        <fullName evidence="2">T9SS type A sorting domain-containing protein</fullName>
    </submittedName>
</protein>
<keyword evidence="3" id="KW-1185">Reference proteome</keyword>
<dbReference type="InterPro" id="IPR013783">
    <property type="entry name" value="Ig-like_fold"/>
</dbReference>
<dbReference type="NCBIfam" id="TIGR04183">
    <property type="entry name" value="Por_Secre_tail"/>
    <property type="match status" value="1"/>
</dbReference>
<evidence type="ECO:0000313" key="2">
    <source>
        <dbReference type="EMBL" id="NID08546.1"/>
    </source>
</evidence>
<dbReference type="RefSeq" id="WP_166690465.1">
    <property type="nucleotide sequence ID" value="NZ_WAEL01000001.1"/>
</dbReference>
<feature type="chain" id="PRO_5046482292" evidence="1">
    <location>
        <begin position="25"/>
        <end position="342"/>
    </location>
</feature>
<dbReference type="InterPro" id="IPR026444">
    <property type="entry name" value="Secre_tail"/>
</dbReference>
<name>A0ABX0Q918_9BACT</name>
<dbReference type="Proteomes" id="UP000606008">
    <property type="component" value="Unassembled WGS sequence"/>
</dbReference>
<dbReference type="Gene3D" id="2.60.40.10">
    <property type="entry name" value="Immunoglobulins"/>
    <property type="match status" value="1"/>
</dbReference>
<dbReference type="EMBL" id="WAEL01000001">
    <property type="protein sequence ID" value="NID08546.1"/>
    <property type="molecule type" value="Genomic_DNA"/>
</dbReference>
<proteinExistence type="predicted"/>
<comment type="caution">
    <text evidence="2">The sequence shown here is derived from an EMBL/GenBank/DDBJ whole genome shotgun (WGS) entry which is preliminary data.</text>
</comment>
<accession>A0ABX0Q918</accession>
<evidence type="ECO:0000256" key="1">
    <source>
        <dbReference type="SAM" id="SignalP"/>
    </source>
</evidence>
<reference evidence="3" key="1">
    <citation type="submission" date="2019-09" db="EMBL/GenBank/DDBJ databases">
        <authorList>
            <person name="Jung D.-H."/>
        </authorList>
    </citation>
    <scope>NUCLEOTIDE SEQUENCE [LARGE SCALE GENOMIC DNA]</scope>
    <source>
        <strain evidence="3">JA-25</strain>
    </source>
</reference>
<sequence>MKYLYLFLCTSLGSLTLGISSVWAQQTCSTNKAGYWNDPAVWDCGIVPGIGANTTFTGTINVNHALLFPDYSTIRITGQVTIDVSGAGSLDFGSGAGAGTKFEILNINSVIILRTTSNFIKGGNNASIINVGDKLCGGPFNGSYQLNNRTISYASPACANAVLPVTLLSFTAKAEADRVQLAWSTTSEQNADRFVVERSTDLGEYSIVGDVAAKGTTDTRQYYGLTDEQPLPGINYYRLRQIDRTGLQQTFKPISVVVDPESLVAVVYPNPTSDSRIHLRLRNAADNATLRLLTLTGQAIDGKIERRQDDVEVLLQRPLPLGVYLLEVQSNGQKRVVNVLIR</sequence>
<gene>
    <name evidence="2" type="ORF">F7231_00045</name>
</gene>
<reference evidence="3" key="2">
    <citation type="submission" date="2023-07" db="EMBL/GenBank/DDBJ databases">
        <authorList>
            <person name="Jung D.-H."/>
        </authorList>
    </citation>
    <scope>NUCLEOTIDE SEQUENCE [LARGE SCALE GENOMIC DNA]</scope>
    <source>
        <strain evidence="3">JA-25</strain>
    </source>
</reference>